<keyword evidence="1" id="KW-0472">Membrane</keyword>
<name>A0ABD2JPI4_HETSC</name>
<dbReference type="PANTHER" id="PTHR40288:SF1">
    <property type="entry name" value="EXPERA DOMAIN-CONTAINING PROTEIN"/>
    <property type="match status" value="1"/>
</dbReference>
<protein>
    <submittedName>
        <fullName evidence="2">Uncharacterized protein</fullName>
    </submittedName>
</protein>
<reference evidence="2 3" key="1">
    <citation type="submission" date="2024-10" db="EMBL/GenBank/DDBJ databases">
        <authorList>
            <person name="Kim D."/>
        </authorList>
    </citation>
    <scope>NUCLEOTIDE SEQUENCE [LARGE SCALE GENOMIC DNA]</scope>
    <source>
        <strain evidence="2">Taebaek</strain>
    </source>
</reference>
<proteinExistence type="predicted"/>
<keyword evidence="1" id="KW-0812">Transmembrane</keyword>
<organism evidence="2 3">
    <name type="scientific">Heterodera schachtii</name>
    <name type="common">Sugarbeet cyst nematode worm</name>
    <name type="synonym">Tylenchus schachtii</name>
    <dbReference type="NCBI Taxonomy" id="97005"/>
    <lineage>
        <taxon>Eukaryota</taxon>
        <taxon>Metazoa</taxon>
        <taxon>Ecdysozoa</taxon>
        <taxon>Nematoda</taxon>
        <taxon>Chromadorea</taxon>
        <taxon>Rhabditida</taxon>
        <taxon>Tylenchina</taxon>
        <taxon>Tylenchomorpha</taxon>
        <taxon>Tylenchoidea</taxon>
        <taxon>Heteroderidae</taxon>
        <taxon>Heteroderinae</taxon>
        <taxon>Heterodera</taxon>
    </lineage>
</organism>
<dbReference type="Proteomes" id="UP001620645">
    <property type="component" value="Unassembled WGS sequence"/>
</dbReference>
<gene>
    <name evidence="2" type="ORF">niasHS_007740</name>
</gene>
<sequence length="239" mass="27751">MRFWYLLNISDHHTQFLSCFRVSNRTLCFLFGLAQFLVVLASLFQHVYSWTKFGHVFKCKSNISADATTEQRLLAYDLVIFDFGLMHRILKMSKCVANYLDGGYLRFSWCVEHSLALLVLLIVLIFSLKRIWLYWPALFMQSTYVLGMAILTMATTPKMLEALSRSVDNALGIAFCIYIGGVLLNWMFTLVLWHHYWAEEANLAQNIRENESAEGEGEGRNVMNQRKRGMEVWMSNSRT</sequence>
<feature type="transmembrane region" description="Helical" evidence="1">
    <location>
        <begin position="106"/>
        <end position="126"/>
    </location>
</feature>
<dbReference type="PANTHER" id="PTHR40288">
    <property type="entry name" value="PROTEIN CBG16535-RELATED"/>
    <property type="match status" value="1"/>
</dbReference>
<dbReference type="EMBL" id="JBICCN010000118">
    <property type="protein sequence ID" value="KAL3092531.1"/>
    <property type="molecule type" value="Genomic_DNA"/>
</dbReference>
<feature type="transmembrane region" description="Helical" evidence="1">
    <location>
        <begin position="171"/>
        <end position="193"/>
    </location>
</feature>
<keyword evidence="3" id="KW-1185">Reference proteome</keyword>
<keyword evidence="1" id="KW-1133">Transmembrane helix</keyword>
<feature type="transmembrane region" description="Helical" evidence="1">
    <location>
        <begin position="133"/>
        <end position="151"/>
    </location>
</feature>
<feature type="transmembrane region" description="Helical" evidence="1">
    <location>
        <begin position="27"/>
        <end position="48"/>
    </location>
</feature>
<comment type="caution">
    <text evidence="2">The sequence shown here is derived from an EMBL/GenBank/DDBJ whole genome shotgun (WGS) entry which is preliminary data.</text>
</comment>
<evidence type="ECO:0000313" key="2">
    <source>
        <dbReference type="EMBL" id="KAL3092531.1"/>
    </source>
</evidence>
<evidence type="ECO:0000313" key="3">
    <source>
        <dbReference type="Proteomes" id="UP001620645"/>
    </source>
</evidence>
<evidence type="ECO:0000256" key="1">
    <source>
        <dbReference type="SAM" id="Phobius"/>
    </source>
</evidence>
<accession>A0ABD2JPI4</accession>
<dbReference type="AlphaFoldDB" id="A0ABD2JPI4"/>